<gene>
    <name evidence="3" type="ORF">JYU34_003764</name>
</gene>
<dbReference type="PROSITE" id="PS51029">
    <property type="entry name" value="MADF"/>
    <property type="match status" value="1"/>
</dbReference>
<sequence length="279" mass="31883">MIDVKKLTSLVREKRFLYDNRNINYRNRVKCTEAWIEIAVKMGGNSKDGKKWAGRWKNLRDNYKKYKRSCAHGSIYHKYKHWPWAEHMKFIDDFIEKRTTIAVEADAASRTVDDADSEADSEVDSGDQSNNPLIDPSSSETDRPVLATDDLNTSSTVGPQRSTNNKRRLQKRPNTQPVLKKRRMDGIDHLFQGYAMTLRGMPPRIQSMLKLDIATLFAKYELQVEIGENGSGSGMATEQDDESAGDDIIYVKEEDALESCTIHVKEEMEESANDNYCDT</sequence>
<feature type="region of interest" description="Disordered" evidence="1">
    <location>
        <begin position="108"/>
        <end position="183"/>
    </location>
</feature>
<evidence type="ECO:0000256" key="1">
    <source>
        <dbReference type="SAM" id="MobiDB-lite"/>
    </source>
</evidence>
<evidence type="ECO:0000313" key="3">
    <source>
        <dbReference type="EMBL" id="KAG7310925.1"/>
    </source>
</evidence>
<evidence type="ECO:0000313" key="4">
    <source>
        <dbReference type="Proteomes" id="UP000823941"/>
    </source>
</evidence>
<dbReference type="InterPro" id="IPR039353">
    <property type="entry name" value="TF_Adf1"/>
</dbReference>
<evidence type="ECO:0000259" key="2">
    <source>
        <dbReference type="PROSITE" id="PS51029"/>
    </source>
</evidence>
<dbReference type="SMART" id="SM00595">
    <property type="entry name" value="MADF"/>
    <property type="match status" value="1"/>
</dbReference>
<reference evidence="3 4" key="1">
    <citation type="submission" date="2021-06" db="EMBL/GenBank/DDBJ databases">
        <title>A haploid diamondback moth (Plutella xylostella L.) genome assembly resolves 31 chromosomes and identifies a diamide resistance mutation.</title>
        <authorList>
            <person name="Ward C.M."/>
            <person name="Perry K.D."/>
            <person name="Baker G."/>
            <person name="Powis K."/>
            <person name="Heckel D.G."/>
            <person name="Baxter S.W."/>
        </authorList>
    </citation>
    <scope>NUCLEOTIDE SEQUENCE [LARGE SCALE GENOMIC DNA]</scope>
    <source>
        <strain evidence="3 4">LV</strain>
        <tissue evidence="3">Single pupa</tissue>
    </source>
</reference>
<dbReference type="EMBL" id="JAHIBW010000005">
    <property type="protein sequence ID" value="KAG7310925.1"/>
    <property type="molecule type" value="Genomic_DNA"/>
</dbReference>
<name>A0ABQ7R0V9_PLUXY</name>
<comment type="caution">
    <text evidence="3">The sequence shown here is derived from an EMBL/GenBank/DDBJ whole genome shotgun (WGS) entry which is preliminary data.</text>
</comment>
<dbReference type="Pfam" id="PF10545">
    <property type="entry name" value="MADF_DNA_bdg"/>
    <property type="match status" value="1"/>
</dbReference>
<keyword evidence="4" id="KW-1185">Reference proteome</keyword>
<protein>
    <recommendedName>
        <fullName evidence="2">MADF domain-containing protein</fullName>
    </recommendedName>
</protein>
<accession>A0ABQ7R0V9</accession>
<organism evidence="3 4">
    <name type="scientific">Plutella xylostella</name>
    <name type="common">Diamondback moth</name>
    <name type="synonym">Plutella maculipennis</name>
    <dbReference type="NCBI Taxonomy" id="51655"/>
    <lineage>
        <taxon>Eukaryota</taxon>
        <taxon>Metazoa</taxon>
        <taxon>Ecdysozoa</taxon>
        <taxon>Arthropoda</taxon>
        <taxon>Hexapoda</taxon>
        <taxon>Insecta</taxon>
        <taxon>Pterygota</taxon>
        <taxon>Neoptera</taxon>
        <taxon>Endopterygota</taxon>
        <taxon>Lepidoptera</taxon>
        <taxon>Glossata</taxon>
        <taxon>Ditrysia</taxon>
        <taxon>Yponomeutoidea</taxon>
        <taxon>Plutellidae</taxon>
        <taxon>Plutella</taxon>
    </lineage>
</organism>
<proteinExistence type="predicted"/>
<dbReference type="PANTHER" id="PTHR12243:SF67">
    <property type="entry name" value="COREPRESSOR OF PANGOLIN, ISOFORM A-RELATED"/>
    <property type="match status" value="1"/>
</dbReference>
<dbReference type="InterPro" id="IPR006578">
    <property type="entry name" value="MADF-dom"/>
</dbReference>
<feature type="compositionally biased region" description="Acidic residues" evidence="1">
    <location>
        <begin position="114"/>
        <end position="125"/>
    </location>
</feature>
<feature type="compositionally biased region" description="Polar residues" evidence="1">
    <location>
        <begin position="150"/>
        <end position="163"/>
    </location>
</feature>
<feature type="compositionally biased region" description="Polar residues" evidence="1">
    <location>
        <begin position="126"/>
        <end position="139"/>
    </location>
</feature>
<dbReference type="PANTHER" id="PTHR12243">
    <property type="entry name" value="MADF DOMAIN TRANSCRIPTION FACTOR"/>
    <property type="match status" value="1"/>
</dbReference>
<feature type="domain" description="MADF" evidence="2">
    <location>
        <begin position="6"/>
        <end position="96"/>
    </location>
</feature>
<dbReference type="Proteomes" id="UP000823941">
    <property type="component" value="Chromosome 5"/>
</dbReference>